<evidence type="ECO:0008006" key="3">
    <source>
        <dbReference type="Google" id="ProtNLM"/>
    </source>
</evidence>
<accession>D1QW49</accession>
<dbReference type="AlphaFoldDB" id="D1QW49"/>
<proteinExistence type="predicted"/>
<comment type="caution">
    <text evidence="1">The sequence shown here is derived from an EMBL/GenBank/DDBJ whole genome shotgun (WGS) entry which is preliminary data.</text>
</comment>
<evidence type="ECO:0000313" key="2">
    <source>
        <dbReference type="Proteomes" id="UP000004079"/>
    </source>
</evidence>
<dbReference type="RefSeq" id="WP_004375733.1">
    <property type="nucleotide sequence ID" value="NZ_GG703891.1"/>
</dbReference>
<gene>
    <name evidence="1" type="ORF">HMPREF0971_03244</name>
</gene>
<organism evidence="1 2">
    <name type="scientific">Segatella oris F0302</name>
    <dbReference type="NCBI Taxonomy" id="649760"/>
    <lineage>
        <taxon>Bacteria</taxon>
        <taxon>Pseudomonadati</taxon>
        <taxon>Bacteroidota</taxon>
        <taxon>Bacteroidia</taxon>
        <taxon>Bacteroidales</taxon>
        <taxon>Prevotellaceae</taxon>
        <taxon>Segatella</taxon>
    </lineage>
</organism>
<dbReference type="EMBL" id="ACUZ02000062">
    <property type="protein sequence ID" value="EFB30448.1"/>
    <property type="molecule type" value="Genomic_DNA"/>
</dbReference>
<dbReference type="HOGENOM" id="CLU_1194018_0_0_10"/>
<name>D1QW49_9BACT</name>
<sequence length="238" mass="27866">MDNFKEYIKRFKIQLTSLSPNGYSSTLSFTELVDIEALGKSSSMIRFLGAKDFILNDKPLTEACKIASDLGQSVFPLIFRVGEAGYELLNFNEVKKRWEEYCNQACANEMSEYVKAYIKSSSEIMKDKEIFLEAVMNGTFIQLMLFRDSQKELYVPNFPNQYTPLRWHLKKSLVESTPQVWYLKAQPFKKISYFIRGQGILEITKTHWGMLKDIHMEFRVEMSNEGYYRKMVDINLIE</sequence>
<protein>
    <recommendedName>
        <fullName evidence="3">Toxin-antitoxin system antitoxin subunit</fullName>
    </recommendedName>
</protein>
<evidence type="ECO:0000313" key="1">
    <source>
        <dbReference type="EMBL" id="EFB30448.1"/>
    </source>
</evidence>
<dbReference type="STRING" id="649760.HMPREF0971_03244"/>
<reference evidence="1 2" key="1">
    <citation type="submission" date="2009-11" db="EMBL/GenBank/DDBJ databases">
        <authorList>
            <person name="Weinstock G."/>
            <person name="Sodergren E."/>
            <person name="Clifton S."/>
            <person name="Fulton L."/>
            <person name="Fulton B."/>
            <person name="Courtney L."/>
            <person name="Fronick C."/>
            <person name="Harrison M."/>
            <person name="Strong C."/>
            <person name="Farmer C."/>
            <person name="Delahaunty K."/>
            <person name="Markovic C."/>
            <person name="Hall O."/>
            <person name="Minx P."/>
            <person name="Tomlinson C."/>
            <person name="Mitreva M."/>
            <person name="Nelson J."/>
            <person name="Hou S."/>
            <person name="Wollam A."/>
            <person name="Pepin K.H."/>
            <person name="Johnson M."/>
            <person name="Bhonagiri V."/>
            <person name="Nash W.E."/>
            <person name="Warren W."/>
            <person name="Chinwalla A."/>
            <person name="Mardis E.R."/>
            <person name="Wilson R.K."/>
        </authorList>
    </citation>
    <scope>NUCLEOTIDE SEQUENCE [LARGE SCALE GENOMIC DNA]</scope>
    <source>
        <strain evidence="1 2">F0302</strain>
    </source>
</reference>
<dbReference type="Proteomes" id="UP000004079">
    <property type="component" value="Unassembled WGS sequence"/>
</dbReference>